<feature type="transmembrane region" description="Helical" evidence="1">
    <location>
        <begin position="20"/>
        <end position="36"/>
    </location>
</feature>
<dbReference type="AlphaFoldDB" id="A0A1X2HZS8"/>
<keyword evidence="1" id="KW-1133">Transmembrane helix</keyword>
<sequence length="75" mass="8630">MTNSRTGNCFERCARRNTATIFLFIYSFSLYLPLINTLEKLLPTYDSHQPRNERSMLMMANPTMMSMMISAAGNI</sequence>
<proteinExistence type="predicted"/>
<name>A0A1X2HZS8_9FUNG</name>
<keyword evidence="1" id="KW-0812">Transmembrane</keyword>
<protein>
    <submittedName>
        <fullName evidence="2">Uncharacterized protein</fullName>
    </submittedName>
</protein>
<gene>
    <name evidence="2" type="ORF">BCR42DRAFT_427307</name>
</gene>
<keyword evidence="1" id="KW-0472">Membrane</keyword>
<comment type="caution">
    <text evidence="2">The sequence shown here is derived from an EMBL/GenBank/DDBJ whole genome shotgun (WGS) entry which is preliminary data.</text>
</comment>
<keyword evidence="3" id="KW-1185">Reference proteome</keyword>
<accession>A0A1X2HZS8</accession>
<evidence type="ECO:0000256" key="1">
    <source>
        <dbReference type="SAM" id="Phobius"/>
    </source>
</evidence>
<evidence type="ECO:0000313" key="3">
    <source>
        <dbReference type="Proteomes" id="UP000193560"/>
    </source>
</evidence>
<dbReference type="Proteomes" id="UP000193560">
    <property type="component" value="Unassembled WGS sequence"/>
</dbReference>
<evidence type="ECO:0000313" key="2">
    <source>
        <dbReference type="EMBL" id="ORZ06189.1"/>
    </source>
</evidence>
<reference evidence="2 3" key="1">
    <citation type="submission" date="2016-07" db="EMBL/GenBank/DDBJ databases">
        <title>Pervasive Adenine N6-methylation of Active Genes in Fungi.</title>
        <authorList>
            <consortium name="DOE Joint Genome Institute"/>
            <person name="Mondo S.J."/>
            <person name="Dannebaum R.O."/>
            <person name="Kuo R.C."/>
            <person name="Labutti K."/>
            <person name="Haridas S."/>
            <person name="Kuo A."/>
            <person name="Salamov A."/>
            <person name="Ahrendt S.R."/>
            <person name="Lipzen A."/>
            <person name="Sullivan W."/>
            <person name="Andreopoulos W.B."/>
            <person name="Clum A."/>
            <person name="Lindquist E."/>
            <person name="Daum C."/>
            <person name="Ramamoorthy G.K."/>
            <person name="Gryganskyi A."/>
            <person name="Culley D."/>
            <person name="Magnuson J.K."/>
            <person name="James T.Y."/>
            <person name="O'Malley M.A."/>
            <person name="Stajich J.E."/>
            <person name="Spatafora J.W."/>
            <person name="Visel A."/>
            <person name="Grigoriev I.V."/>
        </authorList>
    </citation>
    <scope>NUCLEOTIDE SEQUENCE [LARGE SCALE GENOMIC DNA]</scope>
    <source>
        <strain evidence="2 3">NRRL 1336</strain>
    </source>
</reference>
<dbReference type="EMBL" id="MCGE01000040">
    <property type="protein sequence ID" value="ORZ06189.1"/>
    <property type="molecule type" value="Genomic_DNA"/>
</dbReference>
<organism evidence="2 3">
    <name type="scientific">Absidia repens</name>
    <dbReference type="NCBI Taxonomy" id="90262"/>
    <lineage>
        <taxon>Eukaryota</taxon>
        <taxon>Fungi</taxon>
        <taxon>Fungi incertae sedis</taxon>
        <taxon>Mucoromycota</taxon>
        <taxon>Mucoromycotina</taxon>
        <taxon>Mucoromycetes</taxon>
        <taxon>Mucorales</taxon>
        <taxon>Cunninghamellaceae</taxon>
        <taxon>Absidia</taxon>
    </lineage>
</organism>